<evidence type="ECO:0000259" key="2">
    <source>
        <dbReference type="Pfam" id="PF06742"/>
    </source>
</evidence>
<dbReference type="InterPro" id="IPR037050">
    <property type="entry name" value="DUF1254_sf"/>
</dbReference>
<keyword evidence="5" id="KW-1185">Reference proteome</keyword>
<feature type="domain" description="DUF1214" evidence="2">
    <location>
        <begin position="320"/>
        <end position="433"/>
    </location>
</feature>
<keyword evidence="1" id="KW-0732">Signal</keyword>
<evidence type="ECO:0000313" key="4">
    <source>
        <dbReference type="EMBL" id="MFC6198470.1"/>
    </source>
</evidence>
<evidence type="ECO:0000256" key="1">
    <source>
        <dbReference type="SAM" id="SignalP"/>
    </source>
</evidence>
<dbReference type="Pfam" id="PF06742">
    <property type="entry name" value="DUF1214"/>
    <property type="match status" value="1"/>
</dbReference>
<dbReference type="InterPro" id="IPR010621">
    <property type="entry name" value="DUF1214"/>
</dbReference>
<name>A0ABW1S9V5_9PROT</name>
<organism evidence="4 5">
    <name type="scientific">Ponticaulis profundi</name>
    <dbReference type="NCBI Taxonomy" id="2665222"/>
    <lineage>
        <taxon>Bacteria</taxon>
        <taxon>Pseudomonadati</taxon>
        <taxon>Pseudomonadota</taxon>
        <taxon>Alphaproteobacteria</taxon>
        <taxon>Hyphomonadales</taxon>
        <taxon>Hyphomonadaceae</taxon>
        <taxon>Ponticaulis</taxon>
    </lineage>
</organism>
<dbReference type="PANTHER" id="PTHR36509:SF2">
    <property type="entry name" value="BLL3101 PROTEIN"/>
    <property type="match status" value="1"/>
</dbReference>
<dbReference type="Proteomes" id="UP001596303">
    <property type="component" value="Unassembled WGS sequence"/>
</dbReference>
<dbReference type="InterPro" id="IPR010679">
    <property type="entry name" value="DUF1254"/>
</dbReference>
<dbReference type="Gene3D" id="2.60.120.600">
    <property type="entry name" value="Domain of unknown function DUF1214, C-terminal domain"/>
    <property type="match status" value="1"/>
</dbReference>
<dbReference type="InterPro" id="IPR037049">
    <property type="entry name" value="DUF1214_C_sf"/>
</dbReference>
<feature type="domain" description="DUF1254" evidence="3">
    <location>
        <begin position="70"/>
        <end position="196"/>
    </location>
</feature>
<sequence length="451" mass="49938">MMKTTAASMLMSGLPLTGQPVFAADPVTPASAQDTNLSPLSIAARNAWIYGLALIENAKSRADVLKRGKPNTVVHEGKLVDASWRDVTTPNNDTLYSRSWINLTEGPVEIQVPKGGDRYVSVALMDMYMNNFAILGTRTTGNDGGTYKLVGPKDPIEDAFTIRAPTPWVWSTLRVLVNGPQDLDTARSIQNKFKVTGPAADFPPEYAERSAPWQEFLTSVQKLVLENPPPVTDERYFETMSPLGLSMSGGFDPSRFDETQSAEIDAGFLAAKKWLRSAGRPGPVINNWSYPKATLGDFGDDFLYRAQVAIAGLGALPMVEAMYLRPVSDSGNPNFDSNKVWRLILPGSALPPVDAFWSLSMYEQTPEGQYFFVDNPLDRYVIGDRSPDLVRMDDGGIDIWMSRTPPPANIQTNWLPTPAERPFSVFFRGYLPKDEFMSWEYKMPKLTEVVG</sequence>
<evidence type="ECO:0000313" key="5">
    <source>
        <dbReference type="Proteomes" id="UP001596303"/>
    </source>
</evidence>
<proteinExistence type="predicted"/>
<feature type="signal peptide" evidence="1">
    <location>
        <begin position="1"/>
        <end position="23"/>
    </location>
</feature>
<reference evidence="5" key="1">
    <citation type="journal article" date="2019" name="Int. J. Syst. Evol. Microbiol.">
        <title>The Global Catalogue of Microorganisms (GCM) 10K type strain sequencing project: providing services to taxonomists for standard genome sequencing and annotation.</title>
        <authorList>
            <consortium name="The Broad Institute Genomics Platform"/>
            <consortium name="The Broad Institute Genome Sequencing Center for Infectious Disease"/>
            <person name="Wu L."/>
            <person name="Ma J."/>
        </authorList>
    </citation>
    <scope>NUCLEOTIDE SEQUENCE [LARGE SCALE GENOMIC DNA]</scope>
    <source>
        <strain evidence="5">CGMCC-1.15741</strain>
    </source>
</reference>
<dbReference type="PANTHER" id="PTHR36509">
    <property type="entry name" value="BLL3101 PROTEIN"/>
    <property type="match status" value="1"/>
</dbReference>
<feature type="chain" id="PRO_5047422136" evidence="1">
    <location>
        <begin position="24"/>
        <end position="451"/>
    </location>
</feature>
<gene>
    <name evidence="4" type="ORF">ACFQDM_10280</name>
</gene>
<comment type="caution">
    <text evidence="4">The sequence shown here is derived from an EMBL/GenBank/DDBJ whole genome shotgun (WGS) entry which is preliminary data.</text>
</comment>
<dbReference type="EMBL" id="JBHSSW010000012">
    <property type="protein sequence ID" value="MFC6198470.1"/>
    <property type="molecule type" value="Genomic_DNA"/>
</dbReference>
<dbReference type="Pfam" id="PF06863">
    <property type="entry name" value="DUF1254"/>
    <property type="match status" value="1"/>
</dbReference>
<accession>A0ABW1S9V5</accession>
<dbReference type="Gene3D" id="2.60.40.1610">
    <property type="entry name" value="Domain of unknown function DUF1254"/>
    <property type="match status" value="1"/>
</dbReference>
<evidence type="ECO:0000259" key="3">
    <source>
        <dbReference type="Pfam" id="PF06863"/>
    </source>
</evidence>
<dbReference type="SUPFAM" id="SSF160935">
    <property type="entry name" value="VPA0735-like"/>
    <property type="match status" value="1"/>
</dbReference>
<protein>
    <submittedName>
        <fullName evidence="4">DUF1254 domain-containing protein</fullName>
    </submittedName>
</protein>